<evidence type="ECO:0000259" key="9">
    <source>
        <dbReference type="PROSITE" id="PS51918"/>
    </source>
</evidence>
<evidence type="ECO:0000256" key="1">
    <source>
        <dbReference type="ARBA" id="ARBA00022485"/>
    </source>
</evidence>
<dbReference type="InterPro" id="IPR010722">
    <property type="entry name" value="BATS_dom"/>
</dbReference>
<evidence type="ECO:0000256" key="5">
    <source>
        <dbReference type="ARBA" id="ARBA00023014"/>
    </source>
</evidence>
<dbReference type="GO" id="GO:0046872">
    <property type="term" value="F:metal ion binding"/>
    <property type="evidence" value="ECO:0007669"/>
    <property type="project" value="UniProtKB-KW"/>
</dbReference>
<keyword evidence="3" id="KW-0479">Metal-binding</keyword>
<dbReference type="GO" id="GO:0051539">
    <property type="term" value="F:4 iron, 4 sulfur cluster binding"/>
    <property type="evidence" value="ECO:0007669"/>
    <property type="project" value="UniProtKB-KW"/>
</dbReference>
<dbReference type="PIRSF" id="PIRSF004762">
    <property type="entry name" value="CHP00423"/>
    <property type="match status" value="1"/>
</dbReference>
<dbReference type="SUPFAM" id="SSF102114">
    <property type="entry name" value="Radical SAM enzymes"/>
    <property type="match status" value="1"/>
</dbReference>
<dbReference type="SMART" id="SM00876">
    <property type="entry name" value="BATS"/>
    <property type="match status" value="1"/>
</dbReference>
<proteinExistence type="predicted"/>
<dbReference type="SFLD" id="SFLDF00348">
    <property type="entry name" value="FeFe_hydrogenase_maturase_(Hyd"/>
    <property type="match status" value="1"/>
</dbReference>
<dbReference type="InterPro" id="IPR013785">
    <property type="entry name" value="Aldolase_TIM"/>
</dbReference>
<evidence type="ECO:0000256" key="7">
    <source>
        <dbReference type="PIRSR" id="PIRSR004762-1"/>
    </source>
</evidence>
<evidence type="ECO:0000256" key="8">
    <source>
        <dbReference type="PIRSR" id="PIRSR004762-2"/>
    </source>
</evidence>
<dbReference type="SFLD" id="SFLDS00029">
    <property type="entry name" value="Radical_SAM"/>
    <property type="match status" value="1"/>
</dbReference>
<evidence type="ECO:0000256" key="6">
    <source>
        <dbReference type="ARBA" id="ARBA00034078"/>
    </source>
</evidence>
<dbReference type="InterPro" id="IPR006638">
    <property type="entry name" value="Elp3/MiaA/NifB-like_rSAM"/>
</dbReference>
<feature type="binding site" evidence="7">
    <location>
        <position position="63"/>
    </location>
    <ligand>
        <name>[4Fe-4S] cluster</name>
        <dbReference type="ChEBI" id="CHEBI:49883"/>
        <note>4Fe-4S-S-AdoMet</note>
    </ligand>
</feature>
<dbReference type="PROSITE" id="PS51918">
    <property type="entry name" value="RADICAL_SAM"/>
    <property type="match status" value="1"/>
</dbReference>
<feature type="domain" description="Radical SAM core" evidence="9">
    <location>
        <begin position="49"/>
        <end position="271"/>
    </location>
</feature>
<dbReference type="GO" id="GO:0016740">
    <property type="term" value="F:transferase activity"/>
    <property type="evidence" value="ECO:0007669"/>
    <property type="project" value="TreeGrafter"/>
</dbReference>
<sequence>MNDLTDELFAKHNLPDAELKTLIDCQTDSPEEEYLFDKAVEKRKEIYSNDIFIRGLIEFSNYCKNNCLYCGIRAANEKAERYRLTKEEILECTDYGYSLGFRTFVLQSGEDPFFNDKDICEIVSSIKSMHDDCAVTLSIGEKSKKVYKDFFEAGADRYLLRHETANIQHYGLLHPKSMSLSVRKQCLFDLKEIGFQVGSGFMVGSPYQTLDNLVEDIRFLQELDPEMIGIGPFLPHKDTPFASQNKGSMSRCLHIIAILRLMFPYSLIPSTTALGTINPHGREMGLKVGANVVMPNLSPKKVREKYLLYNDKAYTGLESAEGLRLLQAEVEKDGYRIVIDRGDAKRKQN</sequence>
<dbReference type="GO" id="GO:0042364">
    <property type="term" value="P:water-soluble vitamin biosynthetic process"/>
    <property type="evidence" value="ECO:0007669"/>
    <property type="project" value="UniProtKB-ARBA"/>
</dbReference>
<dbReference type="InterPro" id="IPR058240">
    <property type="entry name" value="rSAM_sf"/>
</dbReference>
<dbReference type="SMART" id="SM00729">
    <property type="entry name" value="Elp3"/>
    <property type="match status" value="1"/>
</dbReference>
<evidence type="ECO:0000256" key="3">
    <source>
        <dbReference type="ARBA" id="ARBA00022723"/>
    </source>
</evidence>
<name>A0A9D1RHH3_9BACT</name>
<dbReference type="InterPro" id="IPR034422">
    <property type="entry name" value="HydE/PylB-like"/>
</dbReference>
<organism evidence="10 11">
    <name type="scientific">Candidatus Onthomorpha intestinigallinarum</name>
    <dbReference type="NCBI Taxonomy" id="2840880"/>
    <lineage>
        <taxon>Bacteria</taxon>
        <taxon>Pseudomonadati</taxon>
        <taxon>Bacteroidota</taxon>
        <taxon>Bacteroidia</taxon>
        <taxon>Bacteroidales</taxon>
        <taxon>Candidatus Onthomorpha</taxon>
    </lineage>
</organism>
<protein>
    <submittedName>
        <fullName evidence="10">[FeFe] hydrogenase H-cluster radical SAM maturase HydE</fullName>
    </submittedName>
</protein>
<dbReference type="InterPro" id="IPR007197">
    <property type="entry name" value="rSAM"/>
</dbReference>
<dbReference type="InterPro" id="IPR024021">
    <property type="entry name" value="FeFe-hyd_HydE_rSAM"/>
</dbReference>
<keyword evidence="1 7" id="KW-0004">4Fe-4S</keyword>
<dbReference type="PANTHER" id="PTHR43726:SF1">
    <property type="entry name" value="BIOTIN SYNTHASE"/>
    <property type="match status" value="1"/>
</dbReference>
<dbReference type="AlphaFoldDB" id="A0A9D1RHH3"/>
<dbReference type="EMBL" id="DXGG01000013">
    <property type="protein sequence ID" value="HIW86722.1"/>
    <property type="molecule type" value="Genomic_DNA"/>
</dbReference>
<comment type="cofactor">
    <cofactor evidence="7">
        <name>[4Fe-4S] cluster</name>
        <dbReference type="ChEBI" id="CHEBI:49883"/>
    </cofactor>
    <text evidence="7">Binds 1 [4Fe-4S] cluster. The cluster is coordinated with 3 cysteines and an exchangeable S-adenosyl-L-methionine.</text>
</comment>
<feature type="binding site" evidence="7">
    <location>
        <position position="67"/>
    </location>
    <ligand>
        <name>[4Fe-4S] cluster</name>
        <dbReference type="ChEBI" id="CHEBI:49883"/>
        <note>4Fe-4S-S-AdoMet</note>
    </ligand>
</feature>
<keyword evidence="4 7" id="KW-0408">Iron</keyword>
<dbReference type="NCBIfam" id="TIGR03956">
    <property type="entry name" value="rSAM_HydE"/>
    <property type="match status" value="1"/>
</dbReference>
<dbReference type="SFLD" id="SFLDG01280">
    <property type="entry name" value="HydE/PylB-like"/>
    <property type="match status" value="1"/>
</dbReference>
<dbReference type="Proteomes" id="UP000824267">
    <property type="component" value="Unassembled WGS sequence"/>
</dbReference>
<keyword evidence="5 7" id="KW-0411">Iron-sulfur</keyword>
<reference evidence="10" key="1">
    <citation type="journal article" date="2021" name="PeerJ">
        <title>Extensive microbial diversity within the chicken gut microbiome revealed by metagenomics and culture.</title>
        <authorList>
            <person name="Gilroy R."/>
            <person name="Ravi A."/>
            <person name="Getino M."/>
            <person name="Pursley I."/>
            <person name="Horton D.L."/>
            <person name="Alikhan N.F."/>
            <person name="Baker D."/>
            <person name="Gharbi K."/>
            <person name="Hall N."/>
            <person name="Watson M."/>
            <person name="Adriaenssens E.M."/>
            <person name="Foster-Nyarko E."/>
            <person name="Jarju S."/>
            <person name="Secka A."/>
            <person name="Antonio M."/>
            <person name="Oren A."/>
            <person name="Chaudhuri R.R."/>
            <person name="La Ragione R."/>
            <person name="Hildebrand F."/>
            <person name="Pallen M.J."/>
        </authorList>
    </citation>
    <scope>NUCLEOTIDE SEQUENCE</scope>
    <source>
        <strain evidence="10">Gambia16-930</strain>
    </source>
</reference>
<comment type="cofactor">
    <cofactor evidence="6">
        <name>[2Fe-2S] cluster</name>
        <dbReference type="ChEBI" id="CHEBI:190135"/>
    </cofactor>
</comment>
<evidence type="ECO:0000256" key="2">
    <source>
        <dbReference type="ARBA" id="ARBA00022691"/>
    </source>
</evidence>
<dbReference type="PANTHER" id="PTHR43726">
    <property type="entry name" value="3-METHYLORNITHINE SYNTHASE"/>
    <property type="match status" value="1"/>
</dbReference>
<reference evidence="10" key="2">
    <citation type="submission" date="2021-04" db="EMBL/GenBank/DDBJ databases">
        <authorList>
            <person name="Gilroy R."/>
        </authorList>
    </citation>
    <scope>NUCLEOTIDE SEQUENCE</scope>
    <source>
        <strain evidence="10">Gambia16-930</strain>
    </source>
</reference>
<evidence type="ECO:0000256" key="4">
    <source>
        <dbReference type="ARBA" id="ARBA00023004"/>
    </source>
</evidence>
<dbReference type="CDD" id="cd01335">
    <property type="entry name" value="Radical_SAM"/>
    <property type="match status" value="1"/>
</dbReference>
<feature type="binding site" evidence="8">
    <location>
        <position position="234"/>
    </location>
    <ligand>
        <name>S-adenosyl-L-methionine</name>
        <dbReference type="ChEBI" id="CHEBI:59789"/>
    </ligand>
</feature>
<gene>
    <name evidence="10" type="primary">hydE</name>
    <name evidence="10" type="ORF">IAC47_00385</name>
</gene>
<feature type="binding site" evidence="8">
    <location>
        <position position="183"/>
    </location>
    <ligand>
        <name>S-adenosyl-L-methionine</name>
        <dbReference type="ChEBI" id="CHEBI:59789"/>
    </ligand>
</feature>
<keyword evidence="2 7" id="KW-0949">S-adenosyl-L-methionine</keyword>
<dbReference type="SFLD" id="SFLDG01060">
    <property type="entry name" value="BATS_domain_containing"/>
    <property type="match status" value="1"/>
</dbReference>
<dbReference type="GO" id="GO:0044272">
    <property type="term" value="P:sulfur compound biosynthetic process"/>
    <property type="evidence" value="ECO:0007669"/>
    <property type="project" value="UniProtKB-ARBA"/>
</dbReference>
<dbReference type="Gene3D" id="3.20.20.70">
    <property type="entry name" value="Aldolase class I"/>
    <property type="match status" value="1"/>
</dbReference>
<dbReference type="Pfam" id="PF04055">
    <property type="entry name" value="Radical_SAM"/>
    <property type="match status" value="1"/>
</dbReference>
<feature type="binding site" evidence="8">
    <location>
        <position position="138"/>
    </location>
    <ligand>
        <name>(3R)-3-methyl-D-ornithine</name>
        <dbReference type="ChEBI" id="CHEBI:64642"/>
    </ligand>
</feature>
<evidence type="ECO:0000313" key="11">
    <source>
        <dbReference type="Proteomes" id="UP000824267"/>
    </source>
</evidence>
<comment type="caution">
    <text evidence="10">The sequence shown here is derived from an EMBL/GenBank/DDBJ whole genome shotgun (WGS) entry which is preliminary data.</text>
</comment>
<evidence type="ECO:0000313" key="10">
    <source>
        <dbReference type="EMBL" id="HIW86722.1"/>
    </source>
</evidence>
<feature type="binding site" evidence="7">
    <location>
        <position position="70"/>
    </location>
    <ligand>
        <name>[4Fe-4S] cluster</name>
        <dbReference type="ChEBI" id="CHEBI:49883"/>
        <note>4Fe-4S-S-AdoMet</note>
    </ligand>
</feature>
<feature type="binding site" evidence="8">
    <location>
        <position position="163"/>
    </location>
    <ligand>
        <name>S-adenosyl-L-methionine</name>
        <dbReference type="ChEBI" id="CHEBI:59789"/>
    </ligand>
</feature>
<accession>A0A9D1RHH3</accession>